<evidence type="ECO:0000256" key="13">
    <source>
        <dbReference type="PIRSR" id="PIRSR602401-1"/>
    </source>
</evidence>
<dbReference type="PRINTS" id="PR00463">
    <property type="entry name" value="EP450I"/>
</dbReference>
<evidence type="ECO:0000256" key="11">
    <source>
        <dbReference type="ARBA" id="ARBA00023033"/>
    </source>
</evidence>
<comment type="subcellular location">
    <subcellularLocation>
        <location evidence="3">Endoplasmic reticulum membrane</location>
        <topology evidence="3">Peripheral membrane protein</topology>
    </subcellularLocation>
    <subcellularLocation>
        <location evidence="2">Microsome membrane</location>
        <topology evidence="2">Peripheral membrane protein</topology>
    </subcellularLocation>
</comment>
<keyword evidence="6 13" id="KW-0479">Metal-binding</keyword>
<dbReference type="PANTHER" id="PTHR24300">
    <property type="entry name" value="CYTOCHROME P450 508A4-RELATED"/>
    <property type="match status" value="1"/>
</dbReference>
<keyword evidence="9 14" id="KW-0560">Oxidoreductase</keyword>
<evidence type="ECO:0000256" key="3">
    <source>
        <dbReference type="ARBA" id="ARBA00004406"/>
    </source>
</evidence>
<evidence type="ECO:0000256" key="14">
    <source>
        <dbReference type="RuleBase" id="RU000461"/>
    </source>
</evidence>
<evidence type="ECO:0000256" key="2">
    <source>
        <dbReference type="ARBA" id="ARBA00004174"/>
    </source>
</evidence>
<dbReference type="Pfam" id="PF00067">
    <property type="entry name" value="p450"/>
    <property type="match status" value="1"/>
</dbReference>
<evidence type="ECO:0000313" key="15">
    <source>
        <dbReference type="Ensembl" id="ENSLLEP00000038868.1"/>
    </source>
</evidence>
<dbReference type="AlphaFoldDB" id="A0A8C5WHK7"/>
<dbReference type="Ensembl" id="ENSLLET00000040412.1">
    <property type="protein sequence ID" value="ENSLLEP00000038868.1"/>
    <property type="gene ID" value="ENSLLEG00000024663.1"/>
</dbReference>
<dbReference type="GO" id="GO:0008392">
    <property type="term" value="F:arachidonate epoxygenase activity"/>
    <property type="evidence" value="ECO:0007669"/>
    <property type="project" value="TreeGrafter"/>
</dbReference>
<evidence type="ECO:0000256" key="10">
    <source>
        <dbReference type="ARBA" id="ARBA00023004"/>
    </source>
</evidence>
<keyword evidence="8" id="KW-0492">Microsome</keyword>
<dbReference type="PANTHER" id="PTHR24300:SF394">
    <property type="entry name" value="CYTOCHROME P450 2H2"/>
    <property type="match status" value="1"/>
</dbReference>
<accession>A0A8C5WHK7</accession>
<reference evidence="15" key="1">
    <citation type="submission" date="2025-08" db="UniProtKB">
        <authorList>
            <consortium name="Ensembl"/>
        </authorList>
    </citation>
    <scope>IDENTIFICATION</scope>
</reference>
<keyword evidence="5 13" id="KW-0349">Heme</keyword>
<evidence type="ECO:0000313" key="16">
    <source>
        <dbReference type="Proteomes" id="UP000694569"/>
    </source>
</evidence>
<comment type="cofactor">
    <cofactor evidence="1 13">
        <name>heme</name>
        <dbReference type="ChEBI" id="CHEBI:30413"/>
    </cofactor>
</comment>
<evidence type="ECO:0000256" key="6">
    <source>
        <dbReference type="ARBA" id="ARBA00022723"/>
    </source>
</evidence>
<dbReference type="InterPro" id="IPR002401">
    <property type="entry name" value="Cyt_P450_E_grp-I"/>
</dbReference>
<reference evidence="15" key="2">
    <citation type="submission" date="2025-09" db="UniProtKB">
        <authorList>
            <consortium name="Ensembl"/>
        </authorList>
    </citation>
    <scope>IDENTIFICATION</scope>
</reference>
<evidence type="ECO:0000256" key="8">
    <source>
        <dbReference type="ARBA" id="ARBA00022848"/>
    </source>
</evidence>
<dbReference type="InterPro" id="IPR017972">
    <property type="entry name" value="Cyt_P450_CS"/>
</dbReference>
<dbReference type="InterPro" id="IPR036396">
    <property type="entry name" value="Cyt_P450_sf"/>
</dbReference>
<evidence type="ECO:0000256" key="12">
    <source>
        <dbReference type="ARBA" id="ARBA00023136"/>
    </source>
</evidence>
<dbReference type="GO" id="GO:0005789">
    <property type="term" value="C:endoplasmic reticulum membrane"/>
    <property type="evidence" value="ECO:0007669"/>
    <property type="project" value="UniProtKB-SubCell"/>
</dbReference>
<dbReference type="GO" id="GO:0020037">
    <property type="term" value="F:heme binding"/>
    <property type="evidence" value="ECO:0007669"/>
    <property type="project" value="InterPro"/>
</dbReference>
<evidence type="ECO:0000256" key="4">
    <source>
        <dbReference type="ARBA" id="ARBA00010617"/>
    </source>
</evidence>
<dbReference type="PRINTS" id="PR01684">
    <property type="entry name" value="EP450ICYP2A"/>
</dbReference>
<dbReference type="InterPro" id="IPR001128">
    <property type="entry name" value="Cyt_P450"/>
</dbReference>
<keyword evidence="7" id="KW-0256">Endoplasmic reticulum</keyword>
<comment type="similarity">
    <text evidence="4 14">Belongs to the cytochrome P450 family.</text>
</comment>
<dbReference type="OrthoDB" id="3934656at2759"/>
<name>A0A8C5WHK7_9ANUR</name>
<dbReference type="InterPro" id="IPR008067">
    <property type="entry name" value="Cyt_P450_E_grp-I_CYP2A-like"/>
</dbReference>
<keyword evidence="11 14" id="KW-0503">Monooxygenase</keyword>
<feature type="binding site" description="axial binding residue" evidence="13">
    <location>
        <position position="439"/>
    </location>
    <ligand>
        <name>heme</name>
        <dbReference type="ChEBI" id="CHEBI:30413"/>
    </ligand>
    <ligandPart>
        <name>Fe</name>
        <dbReference type="ChEBI" id="CHEBI:18248"/>
    </ligandPart>
</feature>
<dbReference type="PROSITE" id="PS00086">
    <property type="entry name" value="CYTOCHROME_P450"/>
    <property type="match status" value="1"/>
</dbReference>
<dbReference type="CDD" id="cd11026">
    <property type="entry name" value="CYP2"/>
    <property type="match status" value="1"/>
</dbReference>
<dbReference type="GO" id="GO:0006805">
    <property type="term" value="P:xenobiotic metabolic process"/>
    <property type="evidence" value="ECO:0007669"/>
    <property type="project" value="TreeGrafter"/>
</dbReference>
<dbReference type="Proteomes" id="UP000694569">
    <property type="component" value="Unplaced"/>
</dbReference>
<dbReference type="GO" id="GO:0005506">
    <property type="term" value="F:iron ion binding"/>
    <property type="evidence" value="ECO:0007669"/>
    <property type="project" value="InterPro"/>
</dbReference>
<dbReference type="GO" id="GO:0019373">
    <property type="term" value="P:epoxygenase P450 pathway"/>
    <property type="evidence" value="ECO:0007669"/>
    <property type="project" value="TreeGrafter"/>
</dbReference>
<evidence type="ECO:0000256" key="7">
    <source>
        <dbReference type="ARBA" id="ARBA00022824"/>
    </source>
</evidence>
<dbReference type="SUPFAM" id="SSF48264">
    <property type="entry name" value="Cytochrome P450"/>
    <property type="match status" value="1"/>
</dbReference>
<evidence type="ECO:0000256" key="1">
    <source>
        <dbReference type="ARBA" id="ARBA00001971"/>
    </source>
</evidence>
<dbReference type="InterPro" id="IPR050182">
    <property type="entry name" value="Cytochrome_P450_fam2"/>
</dbReference>
<dbReference type="GeneTree" id="ENSGT00940000155736"/>
<keyword evidence="12" id="KW-0472">Membrane</keyword>
<dbReference type="FunFam" id="1.10.630.10:FF:000238">
    <property type="entry name" value="Cytochrome P450 2A6"/>
    <property type="match status" value="1"/>
</dbReference>
<evidence type="ECO:0000256" key="9">
    <source>
        <dbReference type="ARBA" id="ARBA00023002"/>
    </source>
</evidence>
<keyword evidence="10 13" id="KW-0408">Iron</keyword>
<sequence length="494" mass="56484">MELGLTGTFLLISCISFLLYLLTQRAGKKEENALPGPKPLPVLGNILDIDTTELPRALIKLSKTYGPVYALSLAGQYSVVFTGYDAVKEALVDHSDVFSDRGKVGLIELLFKNYGIAVSNGERWRVIRRFTLTTLRNFGMGKRSIEERIQQEAQSLAEEFKKNKENPFNPLTLLGQAVSNVICSIIFGERFDYEDQDFKNLLQCFRDLFSQMNSPSGQFLQVFPNLLKHVPGPHQNIFKNFNKLKTFVMDQAKLHRDTLDSNFPRDLIDSFLIKMEEEKEVPNTEFHNENLWGTVLDLFFAGIETTSTTLRYGFLFFLKYPEIQEKVQREIDHVIGQDRCPSMEDRPKMPYSDAVIHEIQRFADIIPTGLVHASSRDTTFRGYHIPKDALLFPVLTTVLKDPKHFKNPHQFDPSNFLDNNGCFLKNDAFMPFSAGKRVCVGEGLARMELFLFFTTILQIFTLKPTVDNKDIDITPEPKSNAGKPRTYEMFTVTR</sequence>
<evidence type="ECO:0000256" key="5">
    <source>
        <dbReference type="ARBA" id="ARBA00022617"/>
    </source>
</evidence>
<protein>
    <submittedName>
        <fullName evidence="15">Uncharacterized protein</fullName>
    </submittedName>
</protein>
<keyword evidence="16" id="KW-1185">Reference proteome</keyword>
<proteinExistence type="inferred from homology"/>
<dbReference type="Gene3D" id="1.10.630.10">
    <property type="entry name" value="Cytochrome P450"/>
    <property type="match status" value="1"/>
</dbReference>
<organism evidence="15 16">
    <name type="scientific">Leptobrachium leishanense</name>
    <name type="common">Leishan spiny toad</name>
    <dbReference type="NCBI Taxonomy" id="445787"/>
    <lineage>
        <taxon>Eukaryota</taxon>
        <taxon>Metazoa</taxon>
        <taxon>Chordata</taxon>
        <taxon>Craniata</taxon>
        <taxon>Vertebrata</taxon>
        <taxon>Euteleostomi</taxon>
        <taxon>Amphibia</taxon>
        <taxon>Batrachia</taxon>
        <taxon>Anura</taxon>
        <taxon>Pelobatoidea</taxon>
        <taxon>Megophryidae</taxon>
        <taxon>Leptobrachium</taxon>
    </lineage>
</organism>
<dbReference type="GO" id="GO:0016712">
    <property type="term" value="F:oxidoreductase activity, acting on paired donors, with incorporation or reduction of molecular oxygen, reduced flavin or flavoprotein as one donor, and incorporation of one atom of oxygen"/>
    <property type="evidence" value="ECO:0007669"/>
    <property type="project" value="InterPro"/>
</dbReference>
<dbReference type="PRINTS" id="PR00385">
    <property type="entry name" value="P450"/>
</dbReference>